<reference evidence="1 2" key="1">
    <citation type="submission" date="2021-03" db="EMBL/GenBank/DDBJ databases">
        <title>Genomic Encyclopedia of Type Strains, Phase IV (KMG-IV): sequencing the most valuable type-strain genomes for metagenomic binning, comparative biology and taxonomic classification.</title>
        <authorList>
            <person name="Goeker M."/>
        </authorList>
    </citation>
    <scope>NUCLEOTIDE SEQUENCE [LARGE SCALE GENOMIC DNA]</scope>
    <source>
        <strain evidence="1 2">DSM 24738</strain>
    </source>
</reference>
<dbReference type="RefSeq" id="WP_209808212.1">
    <property type="nucleotide sequence ID" value="NZ_JAGGKT010000001.1"/>
</dbReference>
<name>A0ABS4GJA6_9BACL</name>
<evidence type="ECO:0000313" key="2">
    <source>
        <dbReference type="Proteomes" id="UP001519343"/>
    </source>
</evidence>
<gene>
    <name evidence="1" type="ORF">J2Z37_000291</name>
</gene>
<accession>A0ABS4GJA6</accession>
<evidence type="ECO:0000313" key="1">
    <source>
        <dbReference type="EMBL" id="MBP1930304.1"/>
    </source>
</evidence>
<sequence length="68" mass="7672">MTVGSKMQQALASAEGLKADLKTFSLDTQDQQAKQMYSQLATTMENVVNTLQARVTYVEQQEPQYKQQ</sequence>
<evidence type="ECO:0008006" key="3">
    <source>
        <dbReference type="Google" id="ProtNLM"/>
    </source>
</evidence>
<protein>
    <recommendedName>
        <fullName evidence="3">DUF1657 domain-containing protein</fullName>
    </recommendedName>
</protein>
<dbReference type="Proteomes" id="UP001519343">
    <property type="component" value="Unassembled WGS sequence"/>
</dbReference>
<proteinExistence type="predicted"/>
<dbReference type="EMBL" id="JAGGKT010000001">
    <property type="protein sequence ID" value="MBP1930304.1"/>
    <property type="molecule type" value="Genomic_DNA"/>
</dbReference>
<dbReference type="Pfam" id="PF07870">
    <property type="entry name" value="DUF1657"/>
    <property type="match status" value="1"/>
</dbReference>
<dbReference type="InterPro" id="IPR012452">
    <property type="entry name" value="DUF1657"/>
</dbReference>
<keyword evidence="2" id="KW-1185">Reference proteome</keyword>
<organism evidence="1 2">
    <name type="scientific">Ammoniphilus resinae</name>
    <dbReference type="NCBI Taxonomy" id="861532"/>
    <lineage>
        <taxon>Bacteria</taxon>
        <taxon>Bacillati</taxon>
        <taxon>Bacillota</taxon>
        <taxon>Bacilli</taxon>
        <taxon>Bacillales</taxon>
        <taxon>Paenibacillaceae</taxon>
        <taxon>Aneurinibacillus group</taxon>
        <taxon>Ammoniphilus</taxon>
    </lineage>
</organism>
<comment type="caution">
    <text evidence="1">The sequence shown here is derived from an EMBL/GenBank/DDBJ whole genome shotgun (WGS) entry which is preliminary data.</text>
</comment>